<evidence type="ECO:0000259" key="5">
    <source>
        <dbReference type="PROSITE" id="PS50222"/>
    </source>
</evidence>
<comment type="subcellular location">
    <subcellularLocation>
        <location evidence="1">Cell projection</location>
        <location evidence="1">Cilium</location>
        <location evidence="1">Flagellum</location>
    </subcellularLocation>
</comment>
<feature type="domain" description="EF-hand" evidence="5">
    <location>
        <begin position="132"/>
        <end position="167"/>
    </location>
</feature>
<comment type="similarity">
    <text evidence="4">Belongs to the ropporin family.</text>
</comment>
<protein>
    <recommendedName>
        <fullName evidence="5">EF-hand domain-containing protein</fullName>
    </recommendedName>
</protein>
<accession>G0U8P2</accession>
<proteinExistence type="inferred from homology"/>
<dbReference type="CDD" id="cd22985">
    <property type="entry name" value="DD_CrRSP11-like"/>
    <property type="match status" value="1"/>
</dbReference>
<dbReference type="Gene3D" id="1.10.238.10">
    <property type="entry name" value="EF-hand"/>
    <property type="match status" value="1"/>
</dbReference>
<evidence type="ECO:0000256" key="4">
    <source>
        <dbReference type="ARBA" id="ARBA00035651"/>
    </source>
</evidence>
<sequence length="168" mass="19011">MESIFCVEQINVPPELGTIMKQYTKAILRDRPEDLYKYSANFFAALCGQAAPFDKDGHYVEQQEYRSVHHFPNVNSCKADVASPTLSVEHEKHEAVCAIFEKYDVNGDGRMFTESVPALLAELQKTLGLPDSENIGSEELMAILDVDDNGTFDLLEFRQLFFQSCYTL</sequence>
<dbReference type="PANTHER" id="PTHR14952">
    <property type="entry name" value="ROPPORIN-1-LIKE PROTEIN"/>
    <property type="match status" value="1"/>
</dbReference>
<keyword evidence="2" id="KW-0969">Cilium</keyword>
<dbReference type="VEuPathDB" id="TriTrypDB:TvY486_1114530"/>
<dbReference type="InterPro" id="IPR002048">
    <property type="entry name" value="EF_hand_dom"/>
</dbReference>
<dbReference type="AlphaFoldDB" id="G0U8P2"/>
<keyword evidence="3" id="KW-0966">Cell projection</keyword>
<evidence type="ECO:0000256" key="1">
    <source>
        <dbReference type="ARBA" id="ARBA00004230"/>
    </source>
</evidence>
<name>G0U8P2_TRYVY</name>
<dbReference type="PROSITE" id="PS50222">
    <property type="entry name" value="EF_HAND_2"/>
    <property type="match status" value="1"/>
</dbReference>
<dbReference type="OMA" id="VMRDKPT"/>
<organism evidence="6">
    <name type="scientific">Trypanosoma vivax (strain Y486)</name>
    <dbReference type="NCBI Taxonomy" id="1055687"/>
    <lineage>
        <taxon>Eukaryota</taxon>
        <taxon>Discoba</taxon>
        <taxon>Euglenozoa</taxon>
        <taxon>Kinetoplastea</taxon>
        <taxon>Metakinetoplastina</taxon>
        <taxon>Trypanosomatida</taxon>
        <taxon>Trypanosomatidae</taxon>
        <taxon>Trypanosoma</taxon>
        <taxon>Duttonella</taxon>
    </lineage>
</organism>
<dbReference type="SUPFAM" id="SSF47473">
    <property type="entry name" value="EF-hand"/>
    <property type="match status" value="1"/>
</dbReference>
<gene>
    <name evidence="6" type="ORF">TVY486_1114530</name>
</gene>
<dbReference type="PANTHER" id="PTHR14952:SF9">
    <property type="entry name" value="EF-HAND DOMAIN-CONTAINING PROTEIN"/>
    <property type="match status" value="1"/>
</dbReference>
<evidence type="ECO:0000256" key="3">
    <source>
        <dbReference type="ARBA" id="ARBA00023273"/>
    </source>
</evidence>
<dbReference type="GO" id="GO:0005509">
    <property type="term" value="F:calcium ion binding"/>
    <property type="evidence" value="ECO:0007669"/>
    <property type="project" value="InterPro"/>
</dbReference>
<dbReference type="SUPFAM" id="SSF47391">
    <property type="entry name" value="Dimerization-anchoring domain of cAMP-dependent PK regulatory subunit"/>
    <property type="match status" value="1"/>
</dbReference>
<keyword evidence="2" id="KW-0282">Flagellum</keyword>
<dbReference type="Gene3D" id="1.20.890.10">
    <property type="entry name" value="cAMP-dependent protein kinase regulatory subunit, dimerization-anchoring domain"/>
    <property type="match status" value="1"/>
</dbReference>
<reference evidence="6" key="1">
    <citation type="journal article" date="2012" name="Proc. Natl. Acad. Sci. U.S.A.">
        <title>Antigenic diversity is generated by distinct evolutionary mechanisms in African trypanosome species.</title>
        <authorList>
            <person name="Jackson A.P."/>
            <person name="Berry A."/>
            <person name="Aslett M."/>
            <person name="Allison H.C."/>
            <person name="Burton P."/>
            <person name="Vavrova-Anderson J."/>
            <person name="Brown R."/>
            <person name="Browne H."/>
            <person name="Corton N."/>
            <person name="Hauser H."/>
            <person name="Gamble J."/>
            <person name="Gilderthorp R."/>
            <person name="Marcello L."/>
            <person name="McQuillan J."/>
            <person name="Otto T.D."/>
            <person name="Quail M.A."/>
            <person name="Sanders M.J."/>
            <person name="van Tonder A."/>
            <person name="Ginger M.L."/>
            <person name="Field M.C."/>
            <person name="Barry J.D."/>
            <person name="Hertz-Fowler C."/>
            <person name="Berriman M."/>
        </authorList>
    </citation>
    <scope>NUCLEOTIDE SEQUENCE</scope>
    <source>
        <strain evidence="6">Y486</strain>
    </source>
</reference>
<dbReference type="InterPro" id="IPR011992">
    <property type="entry name" value="EF-hand-dom_pair"/>
</dbReference>
<evidence type="ECO:0000256" key="2">
    <source>
        <dbReference type="ARBA" id="ARBA00022846"/>
    </source>
</evidence>
<dbReference type="EMBL" id="HE573027">
    <property type="protein sequence ID" value="CCC53969.1"/>
    <property type="molecule type" value="Genomic_DNA"/>
</dbReference>
<dbReference type="GO" id="GO:0031514">
    <property type="term" value="C:motile cilium"/>
    <property type="evidence" value="ECO:0007669"/>
    <property type="project" value="UniProtKB-SubCell"/>
</dbReference>
<evidence type="ECO:0000313" key="6">
    <source>
        <dbReference type="EMBL" id="CCC53969.1"/>
    </source>
</evidence>